<sequence>MGETKTGKVGNVSVDSLSAELDRDLVGTNQFDVNEVEDLMGVWVNQTIEQGMNISRNIVLLADFPKTVEGQKKNRLKGFSMQSLHTAAAQIATNRGDVFIIGGVEHMGRARHLLCIILVPAVFFRQ</sequence>
<dbReference type="InParanoid" id="E3MV88"/>
<dbReference type="InterPro" id="IPR020616">
    <property type="entry name" value="Thiolase_N"/>
</dbReference>
<dbReference type="OrthoDB" id="5404651at2759"/>
<organism evidence="3">
    <name type="scientific">Caenorhabditis remanei</name>
    <name type="common">Caenorhabditis vulgaris</name>
    <dbReference type="NCBI Taxonomy" id="31234"/>
    <lineage>
        <taxon>Eukaryota</taxon>
        <taxon>Metazoa</taxon>
        <taxon>Ecdysozoa</taxon>
        <taxon>Nematoda</taxon>
        <taxon>Chromadorea</taxon>
        <taxon>Rhabditida</taxon>
        <taxon>Rhabditina</taxon>
        <taxon>Rhabditomorpha</taxon>
        <taxon>Rhabditoidea</taxon>
        <taxon>Rhabditidae</taxon>
        <taxon>Peloderinae</taxon>
        <taxon>Caenorhabditis</taxon>
    </lineage>
</organism>
<dbReference type="PANTHER" id="PTHR43365:SF1">
    <property type="entry name" value="ACETYL-COA C-ACYLTRANSFERASE"/>
    <property type="match status" value="1"/>
</dbReference>
<dbReference type="SUPFAM" id="SSF53901">
    <property type="entry name" value="Thiolase-like"/>
    <property type="match status" value="1"/>
</dbReference>
<dbReference type="HOGENOM" id="CLU_1983645_0_0_1"/>
<evidence type="ECO:0000313" key="2">
    <source>
        <dbReference type="EMBL" id="EFP10142.1"/>
    </source>
</evidence>
<dbReference type="EMBL" id="DS268482">
    <property type="protein sequence ID" value="EFP10142.1"/>
    <property type="molecule type" value="Genomic_DNA"/>
</dbReference>
<keyword evidence="3" id="KW-1185">Reference proteome</keyword>
<dbReference type="GO" id="GO:0016747">
    <property type="term" value="F:acyltransferase activity, transferring groups other than amino-acyl groups"/>
    <property type="evidence" value="ECO:0007669"/>
    <property type="project" value="InterPro"/>
</dbReference>
<proteinExistence type="predicted"/>
<evidence type="ECO:0000313" key="3">
    <source>
        <dbReference type="Proteomes" id="UP000008281"/>
    </source>
</evidence>
<accession>E3MV88</accession>
<gene>
    <name evidence="2" type="ORF">CRE_24575</name>
</gene>
<dbReference type="InterPro" id="IPR016039">
    <property type="entry name" value="Thiolase-like"/>
</dbReference>
<reference evidence="2" key="1">
    <citation type="submission" date="2007-07" db="EMBL/GenBank/DDBJ databases">
        <title>PCAP assembly of the Caenorhabditis remanei genome.</title>
        <authorList>
            <consortium name="The Caenorhabditis remanei Sequencing Consortium"/>
            <person name="Wilson R.K."/>
        </authorList>
    </citation>
    <scope>NUCLEOTIDE SEQUENCE [LARGE SCALE GENOMIC DNA]</scope>
    <source>
        <strain evidence="2">PB4641</strain>
    </source>
</reference>
<name>E3MV88_CAERE</name>
<dbReference type="Proteomes" id="UP000008281">
    <property type="component" value="Unassembled WGS sequence"/>
</dbReference>
<dbReference type="AlphaFoldDB" id="E3MV88"/>
<evidence type="ECO:0000259" key="1">
    <source>
        <dbReference type="Pfam" id="PF00108"/>
    </source>
</evidence>
<dbReference type="PANTHER" id="PTHR43365">
    <property type="entry name" value="BLR7806 PROTEIN"/>
    <property type="match status" value="1"/>
</dbReference>
<feature type="domain" description="Thiolase N-terminal" evidence="1">
    <location>
        <begin position="5"/>
        <end position="113"/>
    </location>
</feature>
<dbReference type="Pfam" id="PF00108">
    <property type="entry name" value="Thiolase_N"/>
    <property type="match status" value="1"/>
</dbReference>
<dbReference type="Gene3D" id="3.40.47.10">
    <property type="match status" value="1"/>
</dbReference>
<protein>
    <recommendedName>
        <fullName evidence="1">Thiolase N-terminal domain-containing protein</fullName>
    </recommendedName>
</protein>